<evidence type="ECO:0000256" key="1">
    <source>
        <dbReference type="SAM" id="MobiDB-lite"/>
    </source>
</evidence>
<comment type="caution">
    <text evidence="2">The sequence shown here is derived from an EMBL/GenBank/DDBJ whole genome shotgun (WGS) entry which is preliminary data.</text>
</comment>
<reference evidence="2 3" key="2">
    <citation type="journal article" date="2017" name="Front. Plant Sci.">
        <title>Gene Classification and Mining of Molecular Markers Useful in Red Clover (Trifolium pratense) Breeding.</title>
        <authorList>
            <person name="Istvanek J."/>
            <person name="Dluhosova J."/>
            <person name="Dluhos P."/>
            <person name="Patkova L."/>
            <person name="Nedelnik J."/>
            <person name="Repkova J."/>
        </authorList>
    </citation>
    <scope>NUCLEOTIDE SEQUENCE [LARGE SCALE GENOMIC DNA]</scope>
    <source>
        <strain evidence="3">cv. Tatra</strain>
        <tissue evidence="2">Young leaves</tissue>
    </source>
</reference>
<sequence>MEVVVGMKKEKMEFDETELRLGIGSTKASEEVVRKRGFSETENHDDDDENTTMDLMLNLSSKEASGEVDPNDKIKNLQKEKTLLPDPAKPPTK</sequence>
<feature type="region of interest" description="Disordered" evidence="1">
    <location>
        <begin position="60"/>
        <end position="93"/>
    </location>
</feature>
<dbReference type="STRING" id="57577.A0A2K3L560"/>
<name>A0A2K3L560_TRIPR</name>
<dbReference type="AlphaFoldDB" id="A0A2K3L560"/>
<organism evidence="2 3">
    <name type="scientific">Trifolium pratense</name>
    <name type="common">Red clover</name>
    <dbReference type="NCBI Taxonomy" id="57577"/>
    <lineage>
        <taxon>Eukaryota</taxon>
        <taxon>Viridiplantae</taxon>
        <taxon>Streptophyta</taxon>
        <taxon>Embryophyta</taxon>
        <taxon>Tracheophyta</taxon>
        <taxon>Spermatophyta</taxon>
        <taxon>Magnoliopsida</taxon>
        <taxon>eudicotyledons</taxon>
        <taxon>Gunneridae</taxon>
        <taxon>Pentapetalae</taxon>
        <taxon>rosids</taxon>
        <taxon>fabids</taxon>
        <taxon>Fabales</taxon>
        <taxon>Fabaceae</taxon>
        <taxon>Papilionoideae</taxon>
        <taxon>50 kb inversion clade</taxon>
        <taxon>NPAAA clade</taxon>
        <taxon>Hologalegina</taxon>
        <taxon>IRL clade</taxon>
        <taxon>Trifolieae</taxon>
        <taxon>Trifolium</taxon>
    </lineage>
</organism>
<evidence type="ECO:0000313" key="3">
    <source>
        <dbReference type="Proteomes" id="UP000236291"/>
    </source>
</evidence>
<proteinExistence type="predicted"/>
<protein>
    <submittedName>
        <fullName evidence="2">Auxin-induced protein aux28-like</fullName>
    </submittedName>
</protein>
<gene>
    <name evidence="2" type="ORF">L195_g029577</name>
</gene>
<dbReference type="Proteomes" id="UP000236291">
    <property type="component" value="Unassembled WGS sequence"/>
</dbReference>
<feature type="compositionally biased region" description="Basic and acidic residues" evidence="1">
    <location>
        <begin position="70"/>
        <end position="83"/>
    </location>
</feature>
<evidence type="ECO:0000313" key="2">
    <source>
        <dbReference type="EMBL" id="PNX73674.1"/>
    </source>
</evidence>
<reference evidence="2 3" key="1">
    <citation type="journal article" date="2014" name="Am. J. Bot.">
        <title>Genome assembly and annotation for red clover (Trifolium pratense; Fabaceae).</title>
        <authorList>
            <person name="Istvanek J."/>
            <person name="Jaros M."/>
            <person name="Krenek A."/>
            <person name="Repkova J."/>
        </authorList>
    </citation>
    <scope>NUCLEOTIDE SEQUENCE [LARGE SCALE GENOMIC DNA]</scope>
    <source>
        <strain evidence="3">cv. Tatra</strain>
        <tissue evidence="2">Young leaves</tissue>
    </source>
</reference>
<accession>A0A2K3L560</accession>
<dbReference type="EMBL" id="ASHM01026372">
    <property type="protein sequence ID" value="PNX73674.1"/>
    <property type="molecule type" value="Genomic_DNA"/>
</dbReference>
<dbReference type="ExpressionAtlas" id="A0A2K3L560">
    <property type="expression patterns" value="baseline"/>
</dbReference>